<dbReference type="GO" id="GO:0016757">
    <property type="term" value="F:glycosyltransferase activity"/>
    <property type="evidence" value="ECO:0007669"/>
    <property type="project" value="InterPro"/>
</dbReference>
<dbReference type="Pfam" id="PF00534">
    <property type="entry name" value="Glycos_transf_1"/>
    <property type="match status" value="1"/>
</dbReference>
<evidence type="ECO:0000313" key="2">
    <source>
        <dbReference type="EMBL" id="RDB54698.1"/>
    </source>
</evidence>
<proteinExistence type="predicted"/>
<dbReference type="AlphaFoldDB" id="A0A369L9Q5"/>
<dbReference type="EMBL" id="PPTO01000027">
    <property type="protein sequence ID" value="RDB54698.1"/>
    <property type="molecule type" value="Genomic_DNA"/>
</dbReference>
<protein>
    <recommendedName>
        <fullName evidence="1">Glycosyl transferase family 1 domain-containing protein</fullName>
    </recommendedName>
</protein>
<evidence type="ECO:0000259" key="1">
    <source>
        <dbReference type="Pfam" id="PF00534"/>
    </source>
</evidence>
<gene>
    <name evidence="2" type="ORF">C1881_10175</name>
</gene>
<comment type="caution">
    <text evidence="2">The sequence shown here is derived from an EMBL/GenBank/DDBJ whole genome shotgun (WGS) entry which is preliminary data.</text>
</comment>
<name>A0A369L9Q5_9ACTN</name>
<dbReference type="InterPro" id="IPR001296">
    <property type="entry name" value="Glyco_trans_1"/>
</dbReference>
<evidence type="ECO:0000313" key="3">
    <source>
        <dbReference type="Proteomes" id="UP000253975"/>
    </source>
</evidence>
<dbReference type="PANTHER" id="PTHR45947:SF13">
    <property type="entry name" value="TRANSFERASE"/>
    <property type="match status" value="1"/>
</dbReference>
<feature type="domain" description="Glycosyl transferase family 1" evidence="1">
    <location>
        <begin position="173"/>
        <end position="321"/>
    </location>
</feature>
<dbReference type="InterPro" id="IPR050194">
    <property type="entry name" value="Glycosyltransferase_grp1"/>
</dbReference>
<dbReference type="SUPFAM" id="SSF53756">
    <property type="entry name" value="UDP-Glycosyltransferase/glycogen phosphorylase"/>
    <property type="match status" value="1"/>
</dbReference>
<accession>A0A369L9Q5</accession>
<reference evidence="2 3" key="1">
    <citation type="journal article" date="2018" name="Elife">
        <title>Discovery and characterization of a prevalent human gut bacterial enzyme sufficient for the inactivation of a family of plant toxins.</title>
        <authorList>
            <person name="Koppel N."/>
            <person name="Bisanz J.E."/>
            <person name="Pandelia M.E."/>
            <person name="Turnbaugh P.J."/>
            <person name="Balskus E.P."/>
        </authorList>
    </citation>
    <scope>NUCLEOTIDE SEQUENCE [LARGE SCALE GENOMIC DNA]</scope>
    <source>
        <strain evidence="2 3">OB21 GAM31</strain>
    </source>
</reference>
<dbReference type="PANTHER" id="PTHR45947">
    <property type="entry name" value="SULFOQUINOVOSYL TRANSFERASE SQD2"/>
    <property type="match status" value="1"/>
</dbReference>
<dbReference type="Proteomes" id="UP000253975">
    <property type="component" value="Unassembled WGS sequence"/>
</dbReference>
<dbReference type="Gene3D" id="3.40.50.2000">
    <property type="entry name" value="Glycogen Phosphorylase B"/>
    <property type="match status" value="1"/>
</dbReference>
<sequence length="351" mass="39161">MGSTKKIGLIGRLDPECELFDGQTVKTRMMYRLLCELYGEENVVVVETKDYRHNAPRVVAQTVRCLLTCRDVFVSLSRNGRKAFFPLLSFAARHLHTRVYHNLIGGWLAQDLEECPQQVSYLNDFRVNWVESHQLVGKLEELGVGNAEFLPNFKYLDGTEVPESRYYGPGYRFCTFSRVQELKGIGDAMDTVEKLCSEGLDCCLDVYGPIDPSYKEEFETALSRCVHAEYKGCVAPEKSVQAIASYDALLFPTKWKPEGIPGTIIDALAAGVPVIAAKWQYYDEMLEDGVTGFGYGFGNNELLADEIKKFIELGNGANELRKGCLARAVAYSPEAVSDVVAAAVDGERLRD</sequence>
<organism evidence="2 3">
    <name type="scientific">Slackia isoflavoniconvertens</name>
    <dbReference type="NCBI Taxonomy" id="572010"/>
    <lineage>
        <taxon>Bacteria</taxon>
        <taxon>Bacillati</taxon>
        <taxon>Actinomycetota</taxon>
        <taxon>Coriobacteriia</taxon>
        <taxon>Eggerthellales</taxon>
        <taxon>Eggerthellaceae</taxon>
        <taxon>Slackia</taxon>
    </lineage>
</organism>